<dbReference type="Proteomes" id="UP000033907">
    <property type="component" value="Unassembled WGS sequence"/>
</dbReference>
<dbReference type="AlphaFoldDB" id="A0A0G1EMM0"/>
<evidence type="ECO:0000313" key="4">
    <source>
        <dbReference type="Proteomes" id="UP000033907"/>
    </source>
</evidence>
<dbReference type="PANTHER" id="PTHR14969:SF13">
    <property type="entry name" value="AT30094P"/>
    <property type="match status" value="1"/>
</dbReference>
<evidence type="ECO:0000259" key="2">
    <source>
        <dbReference type="SMART" id="SM00014"/>
    </source>
</evidence>
<protein>
    <submittedName>
        <fullName evidence="3">PAP2 superfamily protein</fullName>
    </submittedName>
</protein>
<keyword evidence="1" id="KW-1133">Transmembrane helix</keyword>
<dbReference type="Pfam" id="PF01569">
    <property type="entry name" value="PAP2"/>
    <property type="match status" value="1"/>
</dbReference>
<reference evidence="3 4" key="1">
    <citation type="journal article" date="2015" name="Nature">
        <title>rRNA introns, odd ribosomes, and small enigmatic genomes across a large radiation of phyla.</title>
        <authorList>
            <person name="Brown C.T."/>
            <person name="Hug L.A."/>
            <person name="Thomas B.C."/>
            <person name="Sharon I."/>
            <person name="Castelle C.J."/>
            <person name="Singh A."/>
            <person name="Wilkins M.J."/>
            <person name="Williams K.H."/>
            <person name="Banfield J.F."/>
        </authorList>
    </citation>
    <scope>NUCLEOTIDE SEQUENCE [LARGE SCALE GENOMIC DNA]</scope>
</reference>
<comment type="caution">
    <text evidence="3">The sequence shown here is derived from an EMBL/GenBank/DDBJ whole genome shotgun (WGS) entry which is preliminary data.</text>
</comment>
<dbReference type="Gene3D" id="1.20.144.10">
    <property type="entry name" value="Phosphatidic acid phosphatase type 2/haloperoxidase"/>
    <property type="match status" value="1"/>
</dbReference>
<dbReference type="InterPro" id="IPR000326">
    <property type="entry name" value="PAP2/HPO"/>
</dbReference>
<dbReference type="SUPFAM" id="SSF48317">
    <property type="entry name" value="Acid phosphatase/Vanadium-dependent haloperoxidase"/>
    <property type="match status" value="1"/>
</dbReference>
<feature type="transmembrane region" description="Helical" evidence="1">
    <location>
        <begin position="21"/>
        <end position="44"/>
    </location>
</feature>
<sequence>MNNAIFYFFYNLAHQSATVDWLIVFAAAYFPFVVAILAFWYLLFYRKSLRGFVLVFLTAGIAAVISKFLKIFIHASRPEFILPDVQALFAKTSYAFPSDHATFFMALAFAIFFLHKKAGYVFMIFAFLIGLGRIAAGVHFPIDILGGFILGALVAYFVKNI</sequence>
<dbReference type="PANTHER" id="PTHR14969">
    <property type="entry name" value="SPHINGOSINE-1-PHOSPHATE PHOSPHOHYDROLASE"/>
    <property type="match status" value="1"/>
</dbReference>
<dbReference type="EMBL" id="LCGH01000007">
    <property type="protein sequence ID" value="KKT11306.1"/>
    <property type="molecule type" value="Genomic_DNA"/>
</dbReference>
<evidence type="ECO:0000313" key="3">
    <source>
        <dbReference type="EMBL" id="KKT11306.1"/>
    </source>
</evidence>
<evidence type="ECO:0000256" key="1">
    <source>
        <dbReference type="SAM" id="Phobius"/>
    </source>
</evidence>
<name>A0A0G1EMM0_9BACT</name>
<organism evidence="3 4">
    <name type="scientific">Candidatus Nomurabacteria bacterium GW2011_GWF2_43_24</name>
    <dbReference type="NCBI Taxonomy" id="1618778"/>
    <lineage>
        <taxon>Bacteria</taxon>
        <taxon>Candidatus Nomuraibacteriota</taxon>
    </lineage>
</organism>
<feature type="domain" description="Phosphatidic acid phosphatase type 2/haloperoxidase" evidence="2">
    <location>
        <begin position="52"/>
        <end position="159"/>
    </location>
</feature>
<feature type="transmembrane region" description="Helical" evidence="1">
    <location>
        <begin position="51"/>
        <end position="73"/>
    </location>
</feature>
<keyword evidence="1" id="KW-0472">Membrane</keyword>
<keyword evidence="1" id="KW-0812">Transmembrane</keyword>
<dbReference type="SMART" id="SM00014">
    <property type="entry name" value="acidPPc"/>
    <property type="match status" value="1"/>
</dbReference>
<dbReference type="InterPro" id="IPR036938">
    <property type="entry name" value="PAP2/HPO_sf"/>
</dbReference>
<proteinExistence type="predicted"/>
<gene>
    <name evidence="3" type="ORF">UV91_C0007G0006</name>
</gene>
<feature type="transmembrane region" description="Helical" evidence="1">
    <location>
        <begin position="142"/>
        <end position="158"/>
    </location>
</feature>
<accession>A0A0G1EMM0</accession>